<evidence type="ECO:0000313" key="1">
    <source>
        <dbReference type="EMBL" id="QKS59001.1"/>
    </source>
</evidence>
<accession>A0ABX6Q9W5</accession>
<dbReference type="EMBL" id="CP054614">
    <property type="protein sequence ID" value="QKS59005.1"/>
    <property type="molecule type" value="Genomic_DNA"/>
</dbReference>
<protein>
    <submittedName>
        <fullName evidence="2">Uncharacterized protein</fullName>
    </submittedName>
</protein>
<dbReference type="InterPro" id="IPR056510">
    <property type="entry name" value="WapI"/>
</dbReference>
<evidence type="ECO:0000313" key="3">
    <source>
        <dbReference type="Proteomes" id="UP000509327"/>
    </source>
</evidence>
<keyword evidence="3" id="KW-1185">Reference proteome</keyword>
<dbReference type="Pfam" id="PF24716">
    <property type="entry name" value="WapI"/>
    <property type="match status" value="1"/>
</dbReference>
<proteinExistence type="predicted"/>
<gene>
    <name evidence="1" type="ORF">HUB98_24180</name>
    <name evidence="2" type="ORF">HUB98_24210</name>
</gene>
<organism evidence="2 3">
    <name type="scientific">Paenibacillus barcinonensis</name>
    <dbReference type="NCBI Taxonomy" id="198119"/>
    <lineage>
        <taxon>Bacteria</taxon>
        <taxon>Bacillati</taxon>
        <taxon>Bacillota</taxon>
        <taxon>Bacilli</taxon>
        <taxon>Bacillales</taxon>
        <taxon>Paenibacillaceae</taxon>
        <taxon>Paenibacillus</taxon>
    </lineage>
</organism>
<dbReference type="Proteomes" id="UP000509327">
    <property type="component" value="Chromosome"/>
</dbReference>
<evidence type="ECO:0000313" key="2">
    <source>
        <dbReference type="EMBL" id="QKS59005.1"/>
    </source>
</evidence>
<dbReference type="RefSeq" id="WP_174812255.1">
    <property type="nucleotide sequence ID" value="NZ_CP054614.1"/>
</dbReference>
<reference evidence="2 3" key="1">
    <citation type="submission" date="2020-06" db="EMBL/GenBank/DDBJ databases">
        <title>Complete genome of Paenibacillus barcinonensis KACC11450.</title>
        <authorList>
            <person name="Kim M."/>
            <person name="Park Y.-J."/>
            <person name="Shin J.-H."/>
        </authorList>
    </citation>
    <scope>NUCLEOTIDE SEQUENCE [LARGE SCALE GENOMIC DNA]</scope>
    <source>
        <strain evidence="2 3">KACC11450</strain>
    </source>
</reference>
<dbReference type="EMBL" id="CP054614">
    <property type="protein sequence ID" value="QKS59001.1"/>
    <property type="molecule type" value="Genomic_DNA"/>
</dbReference>
<sequence>MMEKLLIKGEGRERLQIILKEIVGFPQATSHFGGYDVVGRVEIASGNYYVNGELWLTTGELYLLYKDLRKAYQECKGLVSYRNYEGNLEFNIGFMKLGQVEISGRYQERHDRANELIFNFCTDQSYLQETVEGLEGIHKKYGDMKGNK</sequence>
<name>A0ABX6Q9W5_PAEBA</name>